<dbReference type="Proteomes" id="UP000295710">
    <property type="component" value="Unassembled WGS sequence"/>
</dbReference>
<evidence type="ECO:0000256" key="1">
    <source>
        <dbReference type="SAM" id="Phobius"/>
    </source>
</evidence>
<evidence type="ECO:0000313" key="2">
    <source>
        <dbReference type="EMBL" id="TDA20905.1"/>
    </source>
</evidence>
<feature type="transmembrane region" description="Helical" evidence="1">
    <location>
        <begin position="30"/>
        <end position="48"/>
    </location>
</feature>
<sequence>MPLGLILSLSVTLFLFVLSFLFKIAGKLRLTLPLIYLLLVSTILNKWAASHEPLAIAILYLLVALSIVSWLFALKEKWQEHRYYKALEEDMAWQINRAREKGISTDSVHFDTDGNLRYNTTNEIVE</sequence>
<dbReference type="AlphaFoldDB" id="A0A4R4FBS2"/>
<feature type="transmembrane region" description="Helical" evidence="1">
    <location>
        <begin position="6"/>
        <end position="23"/>
    </location>
</feature>
<keyword evidence="1" id="KW-0472">Membrane</keyword>
<reference evidence="2 3" key="1">
    <citation type="journal article" date="2016" name="Nat. Microbiol.">
        <title>The Mouse Intestinal Bacterial Collection (miBC) provides host-specific insight into cultured diversity and functional potential of the gut microbiota.</title>
        <authorList>
            <person name="Lagkouvardos I."/>
            <person name="Pukall R."/>
            <person name="Abt B."/>
            <person name="Foesel B.U."/>
            <person name="Meier-Kolthoff J.P."/>
            <person name="Kumar N."/>
            <person name="Bresciani A."/>
            <person name="Martinez I."/>
            <person name="Just S."/>
            <person name="Ziegler C."/>
            <person name="Brugiroux S."/>
            <person name="Garzetti D."/>
            <person name="Wenning M."/>
            <person name="Bui T.P."/>
            <person name="Wang J."/>
            <person name="Hugenholtz F."/>
            <person name="Plugge C.M."/>
            <person name="Peterson D.A."/>
            <person name="Hornef M.W."/>
            <person name="Baines J.F."/>
            <person name="Smidt H."/>
            <person name="Walter J."/>
            <person name="Kristiansen K."/>
            <person name="Nielsen H.B."/>
            <person name="Haller D."/>
            <person name="Overmann J."/>
            <person name="Stecher B."/>
            <person name="Clavel T."/>
        </authorList>
    </citation>
    <scope>NUCLEOTIDE SEQUENCE [LARGE SCALE GENOMIC DNA]</scope>
    <source>
        <strain evidence="2 3">DSM 28560</strain>
    </source>
</reference>
<keyword evidence="3" id="KW-1185">Reference proteome</keyword>
<keyword evidence="1" id="KW-1133">Transmembrane helix</keyword>
<gene>
    <name evidence="2" type="ORF">E1963_14100</name>
</gene>
<accession>A0A4R4FBS2</accession>
<keyword evidence="1" id="KW-0812">Transmembrane</keyword>
<protein>
    <submittedName>
        <fullName evidence="2">Uncharacterized protein</fullName>
    </submittedName>
</protein>
<comment type="caution">
    <text evidence="2">The sequence shown here is derived from an EMBL/GenBank/DDBJ whole genome shotgun (WGS) entry which is preliminary data.</text>
</comment>
<evidence type="ECO:0000313" key="3">
    <source>
        <dbReference type="Proteomes" id="UP000295710"/>
    </source>
</evidence>
<dbReference type="EMBL" id="SMMX01000013">
    <property type="protein sequence ID" value="TDA20905.1"/>
    <property type="molecule type" value="Genomic_DNA"/>
</dbReference>
<organism evidence="2 3">
    <name type="scientific">Extibacter muris</name>
    <dbReference type="NCBI Taxonomy" id="1796622"/>
    <lineage>
        <taxon>Bacteria</taxon>
        <taxon>Bacillati</taxon>
        <taxon>Bacillota</taxon>
        <taxon>Clostridia</taxon>
        <taxon>Lachnospirales</taxon>
        <taxon>Lachnospiraceae</taxon>
        <taxon>Extibacter</taxon>
    </lineage>
</organism>
<feature type="transmembrane region" description="Helical" evidence="1">
    <location>
        <begin position="54"/>
        <end position="74"/>
    </location>
</feature>
<name>A0A4R4FBS2_9FIRM</name>
<proteinExistence type="predicted"/>
<dbReference type="RefSeq" id="WP_132279149.1">
    <property type="nucleotide sequence ID" value="NZ_JAOBST010000011.1"/>
</dbReference>